<name>A0ACB9CSZ5_CICIN</name>
<keyword evidence="2" id="KW-1185">Reference proteome</keyword>
<comment type="caution">
    <text evidence="1">The sequence shown here is derived from an EMBL/GenBank/DDBJ whole genome shotgun (WGS) entry which is preliminary data.</text>
</comment>
<accession>A0ACB9CSZ5</accession>
<dbReference type="Proteomes" id="UP001055811">
    <property type="component" value="Linkage Group LG05"/>
</dbReference>
<evidence type="ECO:0000313" key="2">
    <source>
        <dbReference type="Proteomes" id="UP001055811"/>
    </source>
</evidence>
<reference evidence="2" key="1">
    <citation type="journal article" date="2022" name="Mol. Ecol. Resour.">
        <title>The genomes of chicory, endive, great burdock and yacon provide insights into Asteraceae palaeo-polyploidization history and plant inulin production.</title>
        <authorList>
            <person name="Fan W."/>
            <person name="Wang S."/>
            <person name="Wang H."/>
            <person name="Wang A."/>
            <person name="Jiang F."/>
            <person name="Liu H."/>
            <person name="Zhao H."/>
            <person name="Xu D."/>
            <person name="Zhang Y."/>
        </authorList>
    </citation>
    <scope>NUCLEOTIDE SEQUENCE [LARGE SCALE GENOMIC DNA]</scope>
    <source>
        <strain evidence="2">cv. Punajuju</strain>
    </source>
</reference>
<proteinExistence type="predicted"/>
<gene>
    <name evidence="1" type="ORF">L2E82_27328</name>
</gene>
<evidence type="ECO:0000313" key="1">
    <source>
        <dbReference type="EMBL" id="KAI3737330.1"/>
    </source>
</evidence>
<reference evidence="1 2" key="2">
    <citation type="journal article" date="2022" name="Mol. Ecol. Resour.">
        <title>The genomes of chicory, endive, great burdock and yacon provide insights into Asteraceae paleo-polyploidization history and plant inulin production.</title>
        <authorList>
            <person name="Fan W."/>
            <person name="Wang S."/>
            <person name="Wang H."/>
            <person name="Wang A."/>
            <person name="Jiang F."/>
            <person name="Liu H."/>
            <person name="Zhao H."/>
            <person name="Xu D."/>
            <person name="Zhang Y."/>
        </authorList>
    </citation>
    <scope>NUCLEOTIDE SEQUENCE [LARGE SCALE GENOMIC DNA]</scope>
    <source>
        <strain evidence="2">cv. Punajuju</strain>
        <tissue evidence="1">Leaves</tissue>
    </source>
</reference>
<dbReference type="EMBL" id="CM042013">
    <property type="protein sequence ID" value="KAI3737330.1"/>
    <property type="molecule type" value="Genomic_DNA"/>
</dbReference>
<sequence length="111" mass="12704">MFDCWVLELATGNQLGSNKFIGIYERKPETQKQRELKEGELKLFTVQFNPGNTSFQVNDNDCTQFFLLGISFSNTVSSDKLDKFAFRPPLLLSRRRSPAGPIFHHHGQLVI</sequence>
<protein>
    <submittedName>
        <fullName evidence="1">Uncharacterized protein</fullName>
    </submittedName>
</protein>
<organism evidence="1 2">
    <name type="scientific">Cichorium intybus</name>
    <name type="common">Chicory</name>
    <dbReference type="NCBI Taxonomy" id="13427"/>
    <lineage>
        <taxon>Eukaryota</taxon>
        <taxon>Viridiplantae</taxon>
        <taxon>Streptophyta</taxon>
        <taxon>Embryophyta</taxon>
        <taxon>Tracheophyta</taxon>
        <taxon>Spermatophyta</taxon>
        <taxon>Magnoliopsida</taxon>
        <taxon>eudicotyledons</taxon>
        <taxon>Gunneridae</taxon>
        <taxon>Pentapetalae</taxon>
        <taxon>asterids</taxon>
        <taxon>campanulids</taxon>
        <taxon>Asterales</taxon>
        <taxon>Asteraceae</taxon>
        <taxon>Cichorioideae</taxon>
        <taxon>Cichorieae</taxon>
        <taxon>Cichoriinae</taxon>
        <taxon>Cichorium</taxon>
    </lineage>
</organism>